<evidence type="ECO:0000256" key="2">
    <source>
        <dbReference type="ARBA" id="ARBA00023125"/>
    </source>
</evidence>
<evidence type="ECO:0000256" key="3">
    <source>
        <dbReference type="ARBA" id="ARBA00023155"/>
    </source>
</evidence>
<dbReference type="Pfam" id="PF05920">
    <property type="entry name" value="Homeobox_KN"/>
    <property type="match status" value="1"/>
</dbReference>
<keyword evidence="4 5" id="KW-0539">Nucleus</keyword>
<dbReference type="GO" id="GO:0003677">
    <property type="term" value="F:DNA binding"/>
    <property type="evidence" value="ECO:0007669"/>
    <property type="project" value="UniProtKB-UniRule"/>
</dbReference>
<evidence type="ECO:0000256" key="4">
    <source>
        <dbReference type="ARBA" id="ARBA00023242"/>
    </source>
</evidence>
<accession>A0AA38GTZ6</accession>
<dbReference type="CDD" id="cd00086">
    <property type="entry name" value="homeodomain"/>
    <property type="match status" value="1"/>
</dbReference>
<dbReference type="PANTHER" id="PTHR11850">
    <property type="entry name" value="HOMEOBOX PROTEIN TRANSCRIPTION FACTORS"/>
    <property type="match status" value="1"/>
</dbReference>
<evidence type="ECO:0000313" key="8">
    <source>
        <dbReference type="EMBL" id="KAH9328868.1"/>
    </source>
</evidence>
<dbReference type="GO" id="GO:0006355">
    <property type="term" value="P:regulation of DNA-templated transcription"/>
    <property type="evidence" value="ECO:0007669"/>
    <property type="project" value="InterPro"/>
</dbReference>
<evidence type="ECO:0000259" key="7">
    <source>
        <dbReference type="PROSITE" id="PS50071"/>
    </source>
</evidence>
<dbReference type="GO" id="GO:0005634">
    <property type="term" value="C:nucleus"/>
    <property type="evidence" value="ECO:0007669"/>
    <property type="project" value="UniProtKB-SubCell"/>
</dbReference>
<feature type="non-terminal residue" evidence="8">
    <location>
        <position position="1"/>
    </location>
</feature>
<dbReference type="AlphaFoldDB" id="A0AA38GTZ6"/>
<comment type="caution">
    <text evidence="8">The sequence shown here is derived from an EMBL/GenBank/DDBJ whole genome shotgun (WGS) entry which is preliminary data.</text>
</comment>
<dbReference type="InterPro" id="IPR008422">
    <property type="entry name" value="KN_HD"/>
</dbReference>
<dbReference type="InterPro" id="IPR050224">
    <property type="entry name" value="TALE_homeobox"/>
</dbReference>
<evidence type="ECO:0000313" key="9">
    <source>
        <dbReference type="Proteomes" id="UP000824469"/>
    </source>
</evidence>
<feature type="region of interest" description="Disordered" evidence="6">
    <location>
        <begin position="286"/>
        <end position="305"/>
    </location>
</feature>
<sequence>MPYTASPKVRSPGAQCCRLNARSSSGTITLRCRKNNNISFKENFDPIFGELQELPECREVQRLSAPGSQDSDYLKVRPDFSVHKFWLELSDVVFDPDESCELPDNLYMDADFDSLPIIHDGAVNSEDAKDFGEEMKVLEQEKAVSSLKWTDFLNPCSFFDPDDLIIETIPRPVTCREPESVIFNLESNNESSIVPPSSTKVLDDPAQIVTSSMKFKKASTSARSQKKRRLNPAVAGGSFGESFKFKKISADMDLQEAFPYEKLRCNEVLPVSDSEGESVQIVRVKPSYRGSKKKSGGNGNKHRLPEKSLKVMKAWMEKHTRNPYATNEEKLELVKLADLTLHQVENWLSNT</sequence>
<proteinExistence type="predicted"/>
<evidence type="ECO:0000256" key="1">
    <source>
        <dbReference type="ARBA" id="ARBA00004123"/>
    </source>
</evidence>
<keyword evidence="9" id="KW-1185">Reference proteome</keyword>
<evidence type="ECO:0000256" key="5">
    <source>
        <dbReference type="PROSITE-ProRule" id="PRU00108"/>
    </source>
</evidence>
<dbReference type="InterPro" id="IPR009057">
    <property type="entry name" value="Homeodomain-like_sf"/>
</dbReference>
<reference evidence="8 9" key="1">
    <citation type="journal article" date="2021" name="Nat. Plants">
        <title>The Taxus genome provides insights into paclitaxel biosynthesis.</title>
        <authorList>
            <person name="Xiong X."/>
            <person name="Gou J."/>
            <person name="Liao Q."/>
            <person name="Li Y."/>
            <person name="Zhou Q."/>
            <person name="Bi G."/>
            <person name="Li C."/>
            <person name="Du R."/>
            <person name="Wang X."/>
            <person name="Sun T."/>
            <person name="Guo L."/>
            <person name="Liang H."/>
            <person name="Lu P."/>
            <person name="Wu Y."/>
            <person name="Zhang Z."/>
            <person name="Ro D.K."/>
            <person name="Shang Y."/>
            <person name="Huang S."/>
            <person name="Yan J."/>
        </authorList>
    </citation>
    <scope>NUCLEOTIDE SEQUENCE [LARGE SCALE GENOMIC DNA]</scope>
    <source>
        <strain evidence="8">Ta-2019</strain>
    </source>
</reference>
<gene>
    <name evidence="8" type="ORF">KI387_000976</name>
</gene>
<dbReference type="PROSITE" id="PS50071">
    <property type="entry name" value="HOMEOBOX_2"/>
    <property type="match status" value="1"/>
</dbReference>
<dbReference type="Gene3D" id="1.10.10.60">
    <property type="entry name" value="Homeodomain-like"/>
    <property type="match status" value="1"/>
</dbReference>
<keyword evidence="2 5" id="KW-0238">DNA-binding</keyword>
<dbReference type="Proteomes" id="UP000824469">
    <property type="component" value="Unassembled WGS sequence"/>
</dbReference>
<name>A0AA38GTZ6_TAXCH</name>
<dbReference type="SUPFAM" id="SSF46689">
    <property type="entry name" value="Homeodomain-like"/>
    <property type="match status" value="1"/>
</dbReference>
<feature type="compositionally biased region" description="Basic residues" evidence="6">
    <location>
        <begin position="290"/>
        <end position="302"/>
    </location>
</feature>
<dbReference type="EMBL" id="JAHRHJ020000001">
    <property type="protein sequence ID" value="KAH9328868.1"/>
    <property type="molecule type" value="Genomic_DNA"/>
</dbReference>
<protein>
    <recommendedName>
        <fullName evidence="7">Homeobox domain-containing protein</fullName>
    </recommendedName>
</protein>
<keyword evidence="3 5" id="KW-0371">Homeobox</keyword>
<evidence type="ECO:0000256" key="6">
    <source>
        <dbReference type="SAM" id="MobiDB-lite"/>
    </source>
</evidence>
<organism evidence="8 9">
    <name type="scientific">Taxus chinensis</name>
    <name type="common">Chinese yew</name>
    <name type="synonym">Taxus wallichiana var. chinensis</name>
    <dbReference type="NCBI Taxonomy" id="29808"/>
    <lineage>
        <taxon>Eukaryota</taxon>
        <taxon>Viridiplantae</taxon>
        <taxon>Streptophyta</taxon>
        <taxon>Embryophyta</taxon>
        <taxon>Tracheophyta</taxon>
        <taxon>Spermatophyta</taxon>
        <taxon>Pinopsida</taxon>
        <taxon>Pinidae</taxon>
        <taxon>Conifers II</taxon>
        <taxon>Cupressales</taxon>
        <taxon>Taxaceae</taxon>
        <taxon>Taxus</taxon>
    </lineage>
</organism>
<dbReference type="InterPro" id="IPR001356">
    <property type="entry name" value="HD"/>
</dbReference>
<feature type="domain" description="Homeobox" evidence="7">
    <location>
        <begin position="295"/>
        <end position="351"/>
    </location>
</feature>
<comment type="subcellular location">
    <subcellularLocation>
        <location evidence="1 5">Nucleus</location>
    </subcellularLocation>
</comment>